<sequence>MTDSQDDPTPHSRSRSPIVFNIAHVFGNVEDNNLQSRRVPGIRGNLIYADTQDYTYIQNNVSTNRRQLRCSRYKQGCGSTASMSLIPENDPIIMYQPHNHGPGHDIEIGYFLATLRLRASNEGIPARAIYEDVSRRYPNAAIEVSREHALRAIRHVQRRFSPQVPNTLRAMRETIMSLRWHGRLLNVLDDINNVPFYQGNLEYLDNNAVVFGGLIFANVALLQHYAPYFRQARVVAVDGTFSVFPRYPADMEQFVTIHVILDNISVPVLYAILNRRTENVYIRLWQFLRRDLPFDIFDWENLQIITDFETAMRNEVRRIVPECRLIGCWFHFSQSIVRFIQNHNMIQLVRNNSNIATIIRMVITLLHLPSEINPDLPNNFHIVGGFLAIQELARSMDVSLHLTDIFIFSESKDCLALILFGSSHTNNHLSYKGGYDNIEIVTSLGIVTWDLVKHINSLSSADITPSNSLNTLVLAANILKKETEYVHYSTVIATSFRG</sequence>
<keyword evidence="3" id="KW-1185">Reference proteome</keyword>
<protein>
    <recommendedName>
        <fullName evidence="1">MULE transposase domain-containing protein</fullName>
    </recommendedName>
</protein>
<accession>A0A9P0JAK5</accession>
<dbReference type="SUPFAM" id="SSF53300">
    <property type="entry name" value="vWA-like"/>
    <property type="match status" value="1"/>
</dbReference>
<dbReference type="Gene3D" id="3.40.50.410">
    <property type="entry name" value="von Willebrand factor, type A domain"/>
    <property type="match status" value="1"/>
</dbReference>
<reference evidence="2" key="1">
    <citation type="submission" date="2022-02" db="EMBL/GenBank/DDBJ databases">
        <authorList>
            <person name="King R."/>
        </authorList>
    </citation>
    <scope>NUCLEOTIDE SEQUENCE</scope>
</reference>
<dbReference type="Pfam" id="PF10551">
    <property type="entry name" value="MULE"/>
    <property type="match status" value="1"/>
</dbReference>
<evidence type="ECO:0000313" key="2">
    <source>
        <dbReference type="EMBL" id="CAH1733471.1"/>
    </source>
</evidence>
<gene>
    <name evidence="2" type="ORF">APHIGO_LOCUS9776</name>
</gene>
<name>A0A9P0JAK5_APHGO</name>
<evidence type="ECO:0000313" key="3">
    <source>
        <dbReference type="Proteomes" id="UP001154329"/>
    </source>
</evidence>
<feature type="domain" description="MULE transposase" evidence="1">
    <location>
        <begin position="234"/>
        <end position="334"/>
    </location>
</feature>
<reference evidence="2" key="2">
    <citation type="submission" date="2022-10" db="EMBL/GenBank/DDBJ databases">
        <authorList>
            <consortium name="ENA_rothamsted_submissions"/>
            <consortium name="culmorum"/>
            <person name="King R."/>
        </authorList>
    </citation>
    <scope>NUCLEOTIDE SEQUENCE</scope>
</reference>
<dbReference type="Proteomes" id="UP001154329">
    <property type="component" value="Chromosome 3"/>
</dbReference>
<dbReference type="GO" id="GO:0032991">
    <property type="term" value="C:protein-containing complex"/>
    <property type="evidence" value="ECO:0007669"/>
    <property type="project" value="UniProtKB-ARBA"/>
</dbReference>
<dbReference type="AlphaFoldDB" id="A0A9P0JAK5"/>
<evidence type="ECO:0000259" key="1">
    <source>
        <dbReference type="Pfam" id="PF10551"/>
    </source>
</evidence>
<dbReference type="EMBL" id="OU899036">
    <property type="protein sequence ID" value="CAH1733471.1"/>
    <property type="molecule type" value="Genomic_DNA"/>
</dbReference>
<organism evidence="2 3">
    <name type="scientific">Aphis gossypii</name>
    <name type="common">Cotton aphid</name>
    <dbReference type="NCBI Taxonomy" id="80765"/>
    <lineage>
        <taxon>Eukaryota</taxon>
        <taxon>Metazoa</taxon>
        <taxon>Ecdysozoa</taxon>
        <taxon>Arthropoda</taxon>
        <taxon>Hexapoda</taxon>
        <taxon>Insecta</taxon>
        <taxon>Pterygota</taxon>
        <taxon>Neoptera</taxon>
        <taxon>Paraneoptera</taxon>
        <taxon>Hemiptera</taxon>
        <taxon>Sternorrhyncha</taxon>
        <taxon>Aphidomorpha</taxon>
        <taxon>Aphidoidea</taxon>
        <taxon>Aphididae</taxon>
        <taxon>Aphidini</taxon>
        <taxon>Aphis</taxon>
        <taxon>Aphis</taxon>
    </lineage>
</organism>
<dbReference type="InterPro" id="IPR018289">
    <property type="entry name" value="MULE_transposase_dom"/>
</dbReference>
<dbReference type="Gene3D" id="2.20.25.240">
    <property type="match status" value="1"/>
</dbReference>
<dbReference type="InterPro" id="IPR036465">
    <property type="entry name" value="vWFA_dom_sf"/>
</dbReference>
<proteinExistence type="predicted"/>